<feature type="compositionally biased region" description="Polar residues" evidence="1">
    <location>
        <begin position="293"/>
        <end position="304"/>
    </location>
</feature>
<feature type="non-terminal residue" evidence="2">
    <location>
        <position position="1"/>
    </location>
</feature>
<feature type="compositionally biased region" description="Basic and acidic residues" evidence="1">
    <location>
        <begin position="1"/>
        <end position="12"/>
    </location>
</feature>
<dbReference type="Proteomes" id="UP001497497">
    <property type="component" value="Unassembled WGS sequence"/>
</dbReference>
<feature type="region of interest" description="Disordered" evidence="1">
    <location>
        <begin position="211"/>
        <end position="304"/>
    </location>
</feature>
<feature type="compositionally biased region" description="Polar residues" evidence="1">
    <location>
        <begin position="211"/>
        <end position="221"/>
    </location>
</feature>
<organism evidence="2 3">
    <name type="scientific">Lymnaea stagnalis</name>
    <name type="common">Great pond snail</name>
    <name type="synonym">Helix stagnalis</name>
    <dbReference type="NCBI Taxonomy" id="6523"/>
    <lineage>
        <taxon>Eukaryota</taxon>
        <taxon>Metazoa</taxon>
        <taxon>Spiralia</taxon>
        <taxon>Lophotrochozoa</taxon>
        <taxon>Mollusca</taxon>
        <taxon>Gastropoda</taxon>
        <taxon>Heterobranchia</taxon>
        <taxon>Euthyneura</taxon>
        <taxon>Panpulmonata</taxon>
        <taxon>Hygrophila</taxon>
        <taxon>Lymnaeoidea</taxon>
        <taxon>Lymnaeidae</taxon>
        <taxon>Lymnaea</taxon>
    </lineage>
</organism>
<feature type="compositionally biased region" description="Polar residues" evidence="1">
    <location>
        <begin position="38"/>
        <end position="57"/>
    </location>
</feature>
<feature type="region of interest" description="Disordered" evidence="1">
    <location>
        <begin position="1"/>
        <end position="74"/>
    </location>
</feature>
<proteinExistence type="predicted"/>
<accession>A0AAV2I534</accession>
<gene>
    <name evidence="2" type="ORF">GSLYS_00015392001</name>
</gene>
<protein>
    <submittedName>
        <fullName evidence="2">Uncharacterized protein</fullName>
    </submittedName>
</protein>
<name>A0AAV2I534_LYMST</name>
<feature type="non-terminal residue" evidence="2">
    <location>
        <position position="304"/>
    </location>
</feature>
<evidence type="ECO:0000313" key="2">
    <source>
        <dbReference type="EMBL" id="CAL1541786.1"/>
    </source>
</evidence>
<dbReference type="AlphaFoldDB" id="A0AAV2I534"/>
<keyword evidence="3" id="KW-1185">Reference proteome</keyword>
<feature type="compositionally biased region" description="Polar residues" evidence="1">
    <location>
        <begin position="277"/>
        <end position="286"/>
    </location>
</feature>
<evidence type="ECO:0000256" key="1">
    <source>
        <dbReference type="SAM" id="MobiDB-lite"/>
    </source>
</evidence>
<comment type="caution">
    <text evidence="2">The sequence shown here is derived from an EMBL/GenBank/DDBJ whole genome shotgun (WGS) entry which is preliminary data.</text>
</comment>
<sequence length="304" mass="32968">PKLAKSPDHDYVASDDAYDSDISLERAPPITRSRKRSNQTAFHSSISKRNSVSSFSEDLSEINGDDSESGTGSRLGYKKIVSEAGVIEFDSDSNSATLTFVQHNNGSLIPVSDTESPEINTSQGGESIIPELNEIKNPPRKITVGSLSRRLKEKLKSCDLHPTIVLEALTSKNIDASTGDCKSKEPKSESTVSYKCSFLDSFLSYLNHYPNATDNKNTKSSHFQRRSGPTEQRKRHNFDDKSLSVEISGDSPVIRSRGSSVDGSVTSTDPGSLADTEGSTISYSTGSEKESSMHSLQRETSSSG</sequence>
<feature type="compositionally biased region" description="Polar residues" evidence="1">
    <location>
        <begin position="257"/>
        <end position="270"/>
    </location>
</feature>
<evidence type="ECO:0000313" key="3">
    <source>
        <dbReference type="Proteomes" id="UP001497497"/>
    </source>
</evidence>
<dbReference type="EMBL" id="CAXITT010000452">
    <property type="protein sequence ID" value="CAL1541786.1"/>
    <property type="molecule type" value="Genomic_DNA"/>
</dbReference>
<feature type="compositionally biased region" description="Acidic residues" evidence="1">
    <location>
        <begin position="58"/>
        <end position="68"/>
    </location>
</feature>
<reference evidence="2 3" key="1">
    <citation type="submission" date="2024-04" db="EMBL/GenBank/DDBJ databases">
        <authorList>
            <consortium name="Genoscope - CEA"/>
            <person name="William W."/>
        </authorList>
    </citation>
    <scope>NUCLEOTIDE SEQUENCE [LARGE SCALE GENOMIC DNA]</scope>
</reference>